<organism evidence="1 2">
    <name type="scientific">Caerostris darwini</name>
    <dbReference type="NCBI Taxonomy" id="1538125"/>
    <lineage>
        <taxon>Eukaryota</taxon>
        <taxon>Metazoa</taxon>
        <taxon>Ecdysozoa</taxon>
        <taxon>Arthropoda</taxon>
        <taxon>Chelicerata</taxon>
        <taxon>Arachnida</taxon>
        <taxon>Araneae</taxon>
        <taxon>Araneomorphae</taxon>
        <taxon>Entelegynae</taxon>
        <taxon>Araneoidea</taxon>
        <taxon>Araneidae</taxon>
        <taxon>Caerostris</taxon>
    </lineage>
</organism>
<evidence type="ECO:0000313" key="1">
    <source>
        <dbReference type="EMBL" id="GIY66263.1"/>
    </source>
</evidence>
<sequence>MARHVDRKCTAKALNRGQQAKSHEWFIIGQEEASIPGNGDMTNSTPNCNCTDCIETSRISGQHKNSDISSTLQTSPESNPFLCYILVKKRKRFAATFLHQLQSARVKKSRLFYPLNFSLLFGFIGKLGGK</sequence>
<dbReference type="Proteomes" id="UP001054837">
    <property type="component" value="Unassembled WGS sequence"/>
</dbReference>
<reference evidence="1 2" key="1">
    <citation type="submission" date="2021-06" db="EMBL/GenBank/DDBJ databases">
        <title>Caerostris darwini draft genome.</title>
        <authorList>
            <person name="Kono N."/>
            <person name="Arakawa K."/>
        </authorList>
    </citation>
    <scope>NUCLEOTIDE SEQUENCE [LARGE SCALE GENOMIC DNA]</scope>
</reference>
<evidence type="ECO:0000313" key="2">
    <source>
        <dbReference type="Proteomes" id="UP001054837"/>
    </source>
</evidence>
<name>A0AAV4V8A5_9ARAC</name>
<accession>A0AAV4V8A5</accession>
<protein>
    <submittedName>
        <fullName evidence="1">Uncharacterized protein</fullName>
    </submittedName>
</protein>
<dbReference type="EMBL" id="BPLQ01012571">
    <property type="protein sequence ID" value="GIY66263.1"/>
    <property type="molecule type" value="Genomic_DNA"/>
</dbReference>
<comment type="caution">
    <text evidence="1">The sequence shown here is derived from an EMBL/GenBank/DDBJ whole genome shotgun (WGS) entry which is preliminary data.</text>
</comment>
<keyword evidence="2" id="KW-1185">Reference proteome</keyword>
<dbReference type="AlphaFoldDB" id="A0AAV4V8A5"/>
<gene>
    <name evidence="1" type="ORF">CDAR_549561</name>
</gene>
<proteinExistence type="predicted"/>